<dbReference type="PANTHER" id="PTHR43034">
    <property type="entry name" value="ION-TRANSLOCATING OXIDOREDUCTASE COMPLEX SUBUNIT C"/>
    <property type="match status" value="1"/>
</dbReference>
<dbReference type="HOGENOM" id="CLU_010808_6_0_12"/>
<dbReference type="SUPFAM" id="SSF142984">
    <property type="entry name" value="Nqo1 middle domain-like"/>
    <property type="match status" value="1"/>
</dbReference>
<evidence type="ECO:0000259" key="8">
    <source>
        <dbReference type="PROSITE" id="PS51379"/>
    </source>
</evidence>
<dbReference type="Gene3D" id="3.30.70.20">
    <property type="match status" value="1"/>
</dbReference>
<dbReference type="InterPro" id="IPR017900">
    <property type="entry name" value="4Fe4S_Fe_S_CS"/>
</dbReference>
<name>F8F1T9_GRAC1</name>
<dbReference type="InterPro" id="IPR026902">
    <property type="entry name" value="RnfC_N"/>
</dbReference>
<keyword evidence="7" id="KW-0411">Iron-sulfur</keyword>
<dbReference type="KEGG" id="scd:Spica_1277"/>
<keyword evidence="4" id="KW-0677">Repeat</keyword>
<keyword evidence="1" id="KW-0813">Transport</keyword>
<dbReference type="SUPFAM" id="SSF46548">
    <property type="entry name" value="alpha-helical ferredoxin"/>
    <property type="match status" value="1"/>
</dbReference>
<dbReference type="PROSITE" id="PS00198">
    <property type="entry name" value="4FE4S_FER_1"/>
    <property type="match status" value="1"/>
</dbReference>
<dbReference type="eggNOG" id="COG4656">
    <property type="taxonomic scope" value="Bacteria"/>
</dbReference>
<keyword evidence="2" id="KW-0004">4Fe-4S</keyword>
<dbReference type="EMBL" id="CP002868">
    <property type="protein sequence ID" value="AEJ19423.1"/>
    <property type="molecule type" value="Genomic_DNA"/>
</dbReference>
<dbReference type="InterPro" id="IPR017896">
    <property type="entry name" value="4Fe4S_Fe-S-bd"/>
</dbReference>
<evidence type="ECO:0000256" key="6">
    <source>
        <dbReference type="ARBA" id="ARBA00023004"/>
    </source>
</evidence>
<dbReference type="AlphaFoldDB" id="F8F1T9"/>
<dbReference type="GO" id="GO:0016020">
    <property type="term" value="C:membrane"/>
    <property type="evidence" value="ECO:0007669"/>
    <property type="project" value="InterPro"/>
</dbReference>
<organism evidence="9 10">
    <name type="scientific">Gracilinema caldarium (strain ATCC 51460 / DSM 7334 / H1)</name>
    <name type="common">Treponema caldarium</name>
    <dbReference type="NCBI Taxonomy" id="744872"/>
    <lineage>
        <taxon>Bacteria</taxon>
        <taxon>Pseudomonadati</taxon>
        <taxon>Spirochaetota</taxon>
        <taxon>Spirochaetia</taxon>
        <taxon>Spirochaetales</taxon>
        <taxon>Breznakiellaceae</taxon>
        <taxon>Gracilinema</taxon>
    </lineage>
</organism>
<dbReference type="InterPro" id="IPR019554">
    <property type="entry name" value="Soluble_ligand-bd"/>
</dbReference>
<feature type="domain" description="4Fe-4S ferredoxin-type" evidence="8">
    <location>
        <begin position="397"/>
        <end position="426"/>
    </location>
</feature>
<dbReference type="InterPro" id="IPR010208">
    <property type="entry name" value="Ion_transpt_RnfC/RsxC"/>
</dbReference>
<evidence type="ECO:0000256" key="2">
    <source>
        <dbReference type="ARBA" id="ARBA00022485"/>
    </source>
</evidence>
<dbReference type="GO" id="GO:0009055">
    <property type="term" value="F:electron transfer activity"/>
    <property type="evidence" value="ECO:0007669"/>
    <property type="project" value="InterPro"/>
</dbReference>
<sequence length="438" mass="47729">MKIYHFPQGGLKLEDATVPPADTSTIAFLPTYALISLTQHPGKEALPLVDTGAFVQEGMLIGRGQGMGSANIHASIPGQVVKIVSWKLADGRTTQGVLIRLEGSFEKLGKKKDNYNWQGLSSFDLLRIISEKGIVEMEEPGKPFIDIIRDATGQSKKVTLVVRMIFDDPWLVADYVLAQERLDEILIGSAITSKASNASTIVFVISNDEIELAERITSRSKDLGIQVTVIITGSRYPQRNKRELETVLKQYQKNESIDLGSYCICNPATLAAVYDAVVQNKPILERYVAVGGGAIKHPQVLRVRIGTRIGDLISQCGGFLIQPKKIATGSPLKGMIIQDLDEPITKTTIAIVALTEEQIGGETMNDCTNCGECRSVCPVRLDPEYLYKLALLGRDSEALLHKAHSCHGCGCCEVVCPSRLPLSSTIRVSIKRGAQQAL</sequence>
<dbReference type="InterPro" id="IPR011538">
    <property type="entry name" value="Nuo51_FMN-bd"/>
</dbReference>
<evidence type="ECO:0000256" key="3">
    <source>
        <dbReference type="ARBA" id="ARBA00022723"/>
    </source>
</evidence>
<keyword evidence="3" id="KW-0479">Metal-binding</keyword>
<dbReference type="SUPFAM" id="SSF142019">
    <property type="entry name" value="Nqo1 FMN-binding domain-like"/>
    <property type="match status" value="1"/>
</dbReference>
<evidence type="ECO:0000313" key="10">
    <source>
        <dbReference type="Proteomes" id="UP000000503"/>
    </source>
</evidence>
<dbReference type="Pfam" id="PF01512">
    <property type="entry name" value="Complex1_51K"/>
    <property type="match status" value="1"/>
</dbReference>
<proteinExistence type="predicted"/>
<dbReference type="Pfam" id="PF13375">
    <property type="entry name" value="RnfC_N"/>
    <property type="match status" value="1"/>
</dbReference>
<dbReference type="NCBIfam" id="TIGR01945">
    <property type="entry name" value="rnfC"/>
    <property type="match status" value="1"/>
</dbReference>
<keyword evidence="6" id="KW-0408">Iron</keyword>
<reference evidence="10" key="1">
    <citation type="journal article" date="2013" name="Stand. Genomic Sci.">
        <title>Genome sequence of the thermophilic fresh-water bacterium Spirochaeta caldaria type strain (H1(T)), reclassification of Spirochaeta caldaria, Spirochaeta stenostrepta, and Spirochaeta zuelzerae in the genus Treponema as Treponema caldaria comb. nov., Treponema stenostrepta comb. nov., and Treponema zuelzerae comb. nov., and emendation of the genus Treponema.</title>
        <authorList>
            <person name="Abt B."/>
            <person name="Goker M."/>
            <person name="Scheuner C."/>
            <person name="Han C."/>
            <person name="Lu M."/>
            <person name="Misra M."/>
            <person name="Lapidus A."/>
            <person name="Nolan M."/>
            <person name="Lucas S."/>
            <person name="Hammon N."/>
            <person name="Deshpande S."/>
            <person name="Cheng J.F."/>
            <person name="Tapia R."/>
            <person name="Goodwin L.A."/>
            <person name="Pitluck S."/>
            <person name="Liolios K."/>
            <person name="Pagani I."/>
            <person name="Ivanova N."/>
            <person name="Mavromatis K."/>
            <person name="Mikhailova N."/>
            <person name="Huntemann M."/>
            <person name="Pati A."/>
            <person name="Chen A."/>
            <person name="Palaniappan K."/>
            <person name="Land M."/>
            <person name="Hauser L."/>
            <person name="Jeffries C.D."/>
            <person name="Rohde M."/>
            <person name="Spring S."/>
            <person name="Gronow S."/>
            <person name="Detter J.C."/>
            <person name="Bristow J."/>
            <person name="Eisen J.A."/>
            <person name="Markowitz V."/>
            <person name="Hugenholtz P."/>
            <person name="Kyrpides N.C."/>
            <person name="Woyke T."/>
            <person name="Klenk H.P."/>
        </authorList>
    </citation>
    <scope>NUCLEOTIDE SEQUENCE</scope>
    <source>
        <strain evidence="10">ATCC 51460 / DSM 7334 / H1</strain>
    </source>
</reference>
<dbReference type="Pfam" id="PF13237">
    <property type="entry name" value="Fer4_10"/>
    <property type="match status" value="1"/>
</dbReference>
<evidence type="ECO:0000256" key="5">
    <source>
        <dbReference type="ARBA" id="ARBA00022982"/>
    </source>
</evidence>
<dbReference type="Proteomes" id="UP000000503">
    <property type="component" value="Chromosome"/>
</dbReference>
<dbReference type="Pfam" id="PF10531">
    <property type="entry name" value="SLBB"/>
    <property type="match status" value="1"/>
</dbReference>
<dbReference type="InterPro" id="IPR037225">
    <property type="entry name" value="Nuo51_FMN-bd_sf"/>
</dbReference>
<evidence type="ECO:0000313" key="9">
    <source>
        <dbReference type="EMBL" id="AEJ19423.1"/>
    </source>
</evidence>
<dbReference type="OrthoDB" id="358646at2"/>
<dbReference type="GO" id="GO:0046872">
    <property type="term" value="F:metal ion binding"/>
    <property type="evidence" value="ECO:0007669"/>
    <property type="project" value="UniProtKB-KW"/>
</dbReference>
<dbReference type="PANTHER" id="PTHR43034:SF2">
    <property type="entry name" value="ION-TRANSLOCATING OXIDOREDUCTASE COMPLEX SUBUNIT C"/>
    <property type="match status" value="1"/>
</dbReference>
<dbReference type="RefSeq" id="WP_013968734.1">
    <property type="nucleotide sequence ID" value="NC_015732.1"/>
</dbReference>
<dbReference type="GO" id="GO:0051539">
    <property type="term" value="F:4 iron, 4 sulfur cluster binding"/>
    <property type="evidence" value="ECO:0007669"/>
    <property type="project" value="UniProtKB-KW"/>
</dbReference>
<evidence type="ECO:0000256" key="1">
    <source>
        <dbReference type="ARBA" id="ARBA00022448"/>
    </source>
</evidence>
<dbReference type="PROSITE" id="PS51379">
    <property type="entry name" value="4FE4S_FER_2"/>
    <property type="match status" value="1"/>
</dbReference>
<dbReference type="STRING" id="744872.Spica_1277"/>
<evidence type="ECO:0000256" key="7">
    <source>
        <dbReference type="ARBA" id="ARBA00023014"/>
    </source>
</evidence>
<protein>
    <submittedName>
        <fullName evidence="9">Soluble ligand binding domain protein</fullName>
    </submittedName>
</protein>
<keyword evidence="5" id="KW-0249">Electron transport</keyword>
<accession>F8F1T9</accession>
<evidence type="ECO:0000256" key="4">
    <source>
        <dbReference type="ARBA" id="ARBA00022737"/>
    </source>
</evidence>
<keyword evidence="10" id="KW-1185">Reference proteome</keyword>
<gene>
    <name evidence="9" type="ordered locus">Spica_1277</name>
</gene>